<accession>A0A1I2HIY5</accession>
<dbReference type="Proteomes" id="UP000183129">
    <property type="component" value="Unassembled WGS sequence"/>
</dbReference>
<name>A0A1I2HIY5_9SPHI</name>
<keyword evidence="1" id="KW-0472">Membrane</keyword>
<organism evidence="2 3">
    <name type="scientific">Pedobacter antarcticus</name>
    <dbReference type="NCBI Taxonomy" id="34086"/>
    <lineage>
        <taxon>Bacteria</taxon>
        <taxon>Pseudomonadati</taxon>
        <taxon>Bacteroidota</taxon>
        <taxon>Sphingobacteriia</taxon>
        <taxon>Sphingobacteriales</taxon>
        <taxon>Sphingobacteriaceae</taxon>
        <taxon>Pedobacter</taxon>
    </lineage>
</organism>
<evidence type="ECO:0000313" key="3">
    <source>
        <dbReference type="Proteomes" id="UP000183129"/>
    </source>
</evidence>
<sequence>MQPSDFKRKYRFKSSNSNDRWSYTIAIVISIIAFLVIWLCF</sequence>
<keyword evidence="1" id="KW-0812">Transmembrane</keyword>
<proteinExistence type="predicted"/>
<keyword evidence="1" id="KW-1133">Transmembrane helix</keyword>
<feature type="transmembrane region" description="Helical" evidence="1">
    <location>
        <begin position="21"/>
        <end position="39"/>
    </location>
</feature>
<dbReference type="AlphaFoldDB" id="A0A1I2HIY5"/>
<dbReference type="EMBL" id="FONS01000008">
    <property type="protein sequence ID" value="SFF28421.1"/>
    <property type="molecule type" value="Genomic_DNA"/>
</dbReference>
<gene>
    <name evidence="2" type="ORF">SAMN03003324_03142</name>
</gene>
<evidence type="ECO:0000313" key="2">
    <source>
        <dbReference type="EMBL" id="SFF28421.1"/>
    </source>
</evidence>
<evidence type="ECO:0000256" key="1">
    <source>
        <dbReference type="SAM" id="Phobius"/>
    </source>
</evidence>
<reference evidence="2 3" key="1">
    <citation type="submission" date="2016-10" db="EMBL/GenBank/DDBJ databases">
        <authorList>
            <person name="de Groot N.N."/>
        </authorList>
    </citation>
    <scope>NUCLEOTIDE SEQUENCE [LARGE SCALE GENOMIC DNA]</scope>
    <source>
        <strain evidence="2 3">ATCC 51969</strain>
    </source>
</reference>
<protein>
    <submittedName>
        <fullName evidence="2">Uncharacterized protein</fullName>
    </submittedName>
</protein>